<protein>
    <submittedName>
        <fullName evidence="1">HDOD domain-containing protein</fullName>
    </submittedName>
</protein>
<dbReference type="SUPFAM" id="SSF109604">
    <property type="entry name" value="HD-domain/PDEase-like"/>
    <property type="match status" value="1"/>
</dbReference>
<dbReference type="InterPro" id="IPR035919">
    <property type="entry name" value="EAL_sf"/>
</dbReference>
<name>A0A7C2BFL1_THERO</name>
<dbReference type="SUPFAM" id="SSF141868">
    <property type="entry name" value="EAL domain-like"/>
    <property type="match status" value="1"/>
</dbReference>
<dbReference type="PIRSF" id="PIRSF003180">
    <property type="entry name" value="DiGMPpdiest_YuxH"/>
    <property type="match status" value="1"/>
</dbReference>
<dbReference type="Gene3D" id="1.10.3210.10">
    <property type="entry name" value="Hypothetical protein af1432"/>
    <property type="match status" value="1"/>
</dbReference>
<dbReference type="Pfam" id="PF08668">
    <property type="entry name" value="HDOD"/>
    <property type="match status" value="1"/>
</dbReference>
<dbReference type="EMBL" id="DSJL01000011">
    <property type="protein sequence ID" value="HEF66385.1"/>
    <property type="molecule type" value="Genomic_DNA"/>
</dbReference>
<dbReference type="AlphaFoldDB" id="A0A7C2BFL1"/>
<dbReference type="InterPro" id="IPR014408">
    <property type="entry name" value="dGMP_Pdiesterase_EAL/HD-GYP"/>
</dbReference>
<gene>
    <name evidence="1" type="ORF">ENP47_12430</name>
</gene>
<organism evidence="1">
    <name type="scientific">Thermomicrobium roseum</name>
    <dbReference type="NCBI Taxonomy" id="500"/>
    <lineage>
        <taxon>Bacteria</taxon>
        <taxon>Pseudomonadati</taxon>
        <taxon>Thermomicrobiota</taxon>
        <taxon>Thermomicrobia</taxon>
        <taxon>Thermomicrobiales</taxon>
        <taxon>Thermomicrobiaceae</taxon>
        <taxon>Thermomicrobium</taxon>
    </lineage>
</organism>
<comment type="caution">
    <text evidence="1">The sequence shown here is derived from an EMBL/GenBank/DDBJ whole genome shotgun (WGS) entry which is preliminary data.</text>
</comment>
<dbReference type="InterPro" id="IPR052340">
    <property type="entry name" value="RNase_Y/CdgJ"/>
</dbReference>
<accession>A0A7C2BFL1</accession>
<sequence length="432" mass="47673">MPSRLPARSISPWPPEVAVHEVLITRQPVFDRHLDTVAYELHYGQPASTLQSAASSNAQRFLDTVLEIGLDALVGVRLAIVSLPPPVIVSLLPDLLPLLPADRLVLATGPDDLREPELREVIRRLLARGCRLLLDLEEHALFTPLPFEDADIIRLSLRYARAQLDRRGALERWLTERLADVASYRSGGLRVLVSDVQDYREFVRSRDLGVDLFQGDFLFRPILVRGRRQPVSSAALFLLARLSDPAIEFEEVERLLAQDVQLTYKLLKLVNAVWFARRTRVESLRQALLVLGLRSVAAWVAVLVLAGIERKPVELVRTALVRARMCELVAGALGVSSRETAFLTGLLSVLDAALDVPLADALAELPLTSEVTEALLYHRGPLGRVLAAVLSYEVGHWSPLADLPITPMLLTEAFIDALAFAAQALVGLDLAP</sequence>
<reference evidence="1" key="1">
    <citation type="journal article" date="2020" name="mSystems">
        <title>Genome- and Community-Level Interaction Insights into Carbon Utilization and Element Cycling Functions of Hydrothermarchaeota in Hydrothermal Sediment.</title>
        <authorList>
            <person name="Zhou Z."/>
            <person name="Liu Y."/>
            <person name="Xu W."/>
            <person name="Pan J."/>
            <person name="Luo Z.H."/>
            <person name="Li M."/>
        </authorList>
    </citation>
    <scope>NUCLEOTIDE SEQUENCE [LARGE SCALE GENOMIC DNA]</scope>
    <source>
        <strain evidence="1">SpSt-222</strain>
    </source>
</reference>
<dbReference type="PANTHER" id="PTHR33525">
    <property type="match status" value="1"/>
</dbReference>
<dbReference type="InterPro" id="IPR013976">
    <property type="entry name" value="HDOD"/>
</dbReference>
<evidence type="ECO:0000313" key="1">
    <source>
        <dbReference type="EMBL" id="HEF66385.1"/>
    </source>
</evidence>
<dbReference type="PROSITE" id="PS51833">
    <property type="entry name" value="HDOD"/>
    <property type="match status" value="1"/>
</dbReference>
<proteinExistence type="predicted"/>
<dbReference type="PANTHER" id="PTHR33525:SF4">
    <property type="entry name" value="CYCLIC DI-GMP PHOSPHODIESTERASE CDGJ"/>
    <property type="match status" value="1"/>
</dbReference>